<dbReference type="Proteomes" id="UP000235371">
    <property type="component" value="Unassembled WGS sequence"/>
</dbReference>
<reference evidence="2 3" key="1">
    <citation type="submission" date="2016-04" db="EMBL/GenBank/DDBJ databases">
        <title>A degradative enzymes factory behind the ericoid mycorrhizal symbiosis.</title>
        <authorList>
            <consortium name="DOE Joint Genome Institute"/>
            <person name="Martino E."/>
            <person name="Morin E."/>
            <person name="Grelet G."/>
            <person name="Kuo A."/>
            <person name="Kohler A."/>
            <person name="Daghino S."/>
            <person name="Barry K."/>
            <person name="Choi C."/>
            <person name="Cichocki N."/>
            <person name="Clum A."/>
            <person name="Copeland A."/>
            <person name="Hainaut M."/>
            <person name="Haridas S."/>
            <person name="Labutti K."/>
            <person name="Lindquist E."/>
            <person name="Lipzen A."/>
            <person name="Khouja H.-R."/>
            <person name="Murat C."/>
            <person name="Ohm R."/>
            <person name="Olson A."/>
            <person name="Spatafora J."/>
            <person name="Veneault-Fourrey C."/>
            <person name="Henrissat B."/>
            <person name="Grigoriev I."/>
            <person name="Martin F."/>
            <person name="Perotto S."/>
        </authorList>
    </citation>
    <scope>NUCLEOTIDE SEQUENCE [LARGE SCALE GENOMIC DNA]</scope>
    <source>
        <strain evidence="2 3">E</strain>
    </source>
</reference>
<dbReference type="InParanoid" id="A0A2J6TP57"/>
<evidence type="ECO:0000313" key="3">
    <source>
        <dbReference type="Proteomes" id="UP000235371"/>
    </source>
</evidence>
<keyword evidence="3" id="KW-1185">Reference proteome</keyword>
<evidence type="ECO:0000256" key="1">
    <source>
        <dbReference type="SAM" id="SignalP"/>
    </source>
</evidence>
<feature type="non-terminal residue" evidence="2">
    <location>
        <position position="1"/>
    </location>
</feature>
<evidence type="ECO:0000313" key="2">
    <source>
        <dbReference type="EMBL" id="PMD64799.1"/>
    </source>
</evidence>
<feature type="chain" id="PRO_5014466134" evidence="1">
    <location>
        <begin position="24"/>
        <end position="74"/>
    </location>
</feature>
<name>A0A2J6TP57_9HELO</name>
<organism evidence="2 3">
    <name type="scientific">Hyaloscypha bicolor E</name>
    <dbReference type="NCBI Taxonomy" id="1095630"/>
    <lineage>
        <taxon>Eukaryota</taxon>
        <taxon>Fungi</taxon>
        <taxon>Dikarya</taxon>
        <taxon>Ascomycota</taxon>
        <taxon>Pezizomycotina</taxon>
        <taxon>Leotiomycetes</taxon>
        <taxon>Helotiales</taxon>
        <taxon>Hyaloscyphaceae</taxon>
        <taxon>Hyaloscypha</taxon>
        <taxon>Hyaloscypha bicolor</taxon>
    </lineage>
</organism>
<sequence length="74" mass="7986">VRYKGLLPIKFLFLLCLARRAAGRLNVNIVAVTIATSSFSMESVIEGCSLRVPGLSSKNDPVTHRISKPAISDS</sequence>
<dbReference type="EMBL" id="KZ613747">
    <property type="protein sequence ID" value="PMD64799.1"/>
    <property type="molecule type" value="Genomic_DNA"/>
</dbReference>
<dbReference type="GeneID" id="36596182"/>
<proteinExistence type="predicted"/>
<keyword evidence="1" id="KW-0732">Signal</keyword>
<protein>
    <submittedName>
        <fullName evidence="2">Uncharacterized protein</fullName>
    </submittedName>
</protein>
<feature type="signal peptide" evidence="1">
    <location>
        <begin position="1"/>
        <end position="23"/>
    </location>
</feature>
<dbReference type="RefSeq" id="XP_024741703.1">
    <property type="nucleotide sequence ID" value="XM_024888106.1"/>
</dbReference>
<dbReference type="AlphaFoldDB" id="A0A2J6TP57"/>
<accession>A0A2J6TP57</accession>
<gene>
    <name evidence="2" type="ORF">K444DRAFT_705348</name>
</gene>